<dbReference type="KEGG" id="vg:14014089"/>
<dbReference type="GeneID" id="14014089"/>
<evidence type="ECO:0008006" key="3">
    <source>
        <dbReference type="Google" id="ProtNLM"/>
    </source>
</evidence>
<keyword evidence="2" id="KW-1185">Reference proteome</keyword>
<organism evidence="1 2">
    <name type="scientific">Salmonella typhimurium phage PhiSH19</name>
    <dbReference type="NCBI Taxonomy" id="1108865"/>
    <lineage>
        <taxon>Viruses</taxon>
        <taxon>Duplodnaviria</taxon>
        <taxon>Heunggongvirae</taxon>
        <taxon>Uroviricota</taxon>
        <taxon>Caudoviricetes</taxon>
        <taxon>Pantevenvirales</taxon>
        <taxon>Ackermannviridae</taxon>
        <taxon>Cvivirinae</taxon>
        <taxon>Kuttervirus</taxon>
        <taxon>Kuttervirus SH19</taxon>
    </lineage>
</organism>
<protein>
    <recommendedName>
        <fullName evidence="3">Anaerobic dehydrogenase</fullName>
    </recommendedName>
</protein>
<evidence type="ECO:0000313" key="1">
    <source>
        <dbReference type="EMBL" id="AER70145.1"/>
    </source>
</evidence>
<dbReference type="InterPro" id="IPR045384">
    <property type="entry name" value="DUF6527"/>
</dbReference>
<dbReference type="EMBL" id="JN126049">
    <property type="protein sequence ID" value="AER70145.1"/>
    <property type="molecule type" value="Genomic_DNA"/>
</dbReference>
<reference evidence="1 2" key="1">
    <citation type="journal article" date="2011" name="Virol. J.">
        <title>Salmonella Typhimurium-specific bacteriophage PhiSH19 and the origins of species specificity in the Vi01-like phage family.</title>
        <authorList>
            <person name="Hooton S.P."/>
            <person name="Timms A.R."/>
            <person name="Rowsell J."/>
            <person name="Wilson R."/>
            <person name="Connerton I.F."/>
        </authorList>
    </citation>
    <scope>NUCLEOTIDE SEQUENCE [LARGE SCALE GENOMIC DNA]</scope>
</reference>
<dbReference type="RefSeq" id="YP_007007993.1">
    <property type="nucleotide sequence ID" value="NC_019530.1"/>
</dbReference>
<name>G8GDD9_9CAUD</name>
<accession>G8GDD9</accession>
<dbReference type="Proteomes" id="UP000005889">
    <property type="component" value="Segment"/>
</dbReference>
<proteinExistence type="predicted"/>
<evidence type="ECO:0000313" key="2">
    <source>
        <dbReference type="Proteomes" id="UP000005889"/>
    </source>
</evidence>
<dbReference type="Pfam" id="PF20137">
    <property type="entry name" value="BubE"/>
    <property type="match status" value="1"/>
</dbReference>
<sequence length="110" mass="12823">MKKWRRDMSKLLTPKLLSMGGSIYFHCPGCNMLHPYRISGQMPGPIWQWNHDLESPTFTPSLLVNHSDPNNRCHLFLTDGKLQFLGDCFHELKNQTVEMVDIPEPEIWID</sequence>